<sequence>MTLNNDGHLVDSAGNVAIDFVWGNFPIQPNDVRPNTTAERLDPALDNHIIALSGWNGFPQYSPNTAGEDVAGPTDYVLVPSVLGLTTELATDAMKDASLVPTTASAAANVGKDITRFDASSSTVAYVFGTYFDSTYPVGSKVTITAGTGIPAYAI</sequence>
<reference evidence="1" key="1">
    <citation type="submission" date="2020-05" db="EMBL/GenBank/DDBJ databases">
        <authorList>
            <person name="Chiriac C."/>
            <person name="Salcher M."/>
            <person name="Ghai R."/>
            <person name="Kavagutti S V."/>
        </authorList>
    </citation>
    <scope>NUCLEOTIDE SEQUENCE</scope>
</reference>
<accession>A0A6J5R691</accession>
<dbReference type="EMBL" id="LR797196">
    <property type="protein sequence ID" value="CAB4192980.1"/>
    <property type="molecule type" value="Genomic_DNA"/>
</dbReference>
<proteinExistence type="predicted"/>
<name>A0A6J5R691_9CAUD</name>
<gene>
    <name evidence="1" type="ORF">UFOVP1243_1</name>
</gene>
<protein>
    <submittedName>
        <fullName evidence="1">Uncharacterized protein</fullName>
    </submittedName>
</protein>
<organism evidence="1">
    <name type="scientific">uncultured Caudovirales phage</name>
    <dbReference type="NCBI Taxonomy" id="2100421"/>
    <lineage>
        <taxon>Viruses</taxon>
        <taxon>Duplodnaviria</taxon>
        <taxon>Heunggongvirae</taxon>
        <taxon>Uroviricota</taxon>
        <taxon>Caudoviricetes</taxon>
        <taxon>Peduoviridae</taxon>
        <taxon>Maltschvirus</taxon>
        <taxon>Maltschvirus maltsch</taxon>
    </lineage>
</organism>
<feature type="non-terminal residue" evidence="1">
    <location>
        <position position="155"/>
    </location>
</feature>
<evidence type="ECO:0000313" key="1">
    <source>
        <dbReference type="EMBL" id="CAB4192980.1"/>
    </source>
</evidence>